<dbReference type="InterPro" id="IPR001356">
    <property type="entry name" value="HD"/>
</dbReference>
<dbReference type="SMART" id="SM00389">
    <property type="entry name" value="HOX"/>
    <property type="match status" value="1"/>
</dbReference>
<keyword evidence="4 8" id="KW-0371">Homeobox</keyword>
<evidence type="ECO:0000256" key="3">
    <source>
        <dbReference type="ARBA" id="ARBA00023125"/>
    </source>
</evidence>
<dbReference type="InParanoid" id="B9RVS8"/>
<keyword evidence="6 8" id="KW-0539">Nucleus</keyword>
<feature type="compositionally biased region" description="Polar residues" evidence="12">
    <location>
        <begin position="1"/>
        <end position="16"/>
    </location>
</feature>
<dbReference type="FunCoup" id="B9RVS8">
    <property type="interactions" value="30"/>
</dbReference>
<organism evidence="14 15">
    <name type="scientific">Ricinus communis</name>
    <name type="common">Castor bean</name>
    <dbReference type="NCBI Taxonomy" id="3988"/>
    <lineage>
        <taxon>Eukaryota</taxon>
        <taxon>Viridiplantae</taxon>
        <taxon>Streptophyta</taxon>
        <taxon>Embryophyta</taxon>
        <taxon>Tracheophyta</taxon>
        <taxon>Spermatophyta</taxon>
        <taxon>Magnoliopsida</taxon>
        <taxon>eudicotyledons</taxon>
        <taxon>Gunneridae</taxon>
        <taxon>Pentapetalae</taxon>
        <taxon>rosids</taxon>
        <taxon>fabids</taxon>
        <taxon>Malpighiales</taxon>
        <taxon>Euphorbiaceae</taxon>
        <taxon>Acalyphoideae</taxon>
        <taxon>Acalypheae</taxon>
        <taxon>Ricinus</taxon>
    </lineage>
</organism>
<feature type="domain" description="Homeobox" evidence="13">
    <location>
        <begin position="14"/>
        <end position="74"/>
    </location>
</feature>
<dbReference type="OrthoDB" id="6159439at2759"/>
<evidence type="ECO:0000256" key="1">
    <source>
        <dbReference type="ARBA" id="ARBA00004123"/>
    </source>
</evidence>
<dbReference type="PANTHER" id="PTHR24326:SF622">
    <property type="entry name" value="HOMEOBOX-LEUCINE ZIPPER PROTEIN"/>
    <property type="match status" value="1"/>
</dbReference>
<evidence type="ECO:0000313" key="14">
    <source>
        <dbReference type="EMBL" id="EEF44365.1"/>
    </source>
</evidence>
<dbReference type="InterPro" id="IPR017970">
    <property type="entry name" value="Homeobox_CS"/>
</dbReference>
<evidence type="ECO:0000313" key="15">
    <source>
        <dbReference type="Proteomes" id="UP000008311"/>
    </source>
</evidence>
<dbReference type="GO" id="GO:0005634">
    <property type="term" value="C:nucleus"/>
    <property type="evidence" value="ECO:0000318"/>
    <property type="project" value="GO_Central"/>
</dbReference>
<dbReference type="Pfam" id="PF00046">
    <property type="entry name" value="Homeodomain"/>
    <property type="match status" value="1"/>
</dbReference>
<evidence type="ECO:0000256" key="5">
    <source>
        <dbReference type="ARBA" id="ARBA00023163"/>
    </source>
</evidence>
<dbReference type="KEGG" id="rcu:8269117"/>
<protein>
    <recommendedName>
        <fullName evidence="10">Homeobox-leucine zipper protein</fullName>
    </recommendedName>
    <alternativeName>
        <fullName evidence="10">HD-ZIP protein</fullName>
    </alternativeName>
    <alternativeName>
        <fullName evidence="10">Homeodomain transcription factor</fullName>
    </alternativeName>
</protein>
<dbReference type="InterPro" id="IPR045224">
    <property type="entry name" value="HDZip_class_I_plant"/>
</dbReference>
<gene>
    <name evidence="14" type="ORF">RCOM_1172120</name>
</gene>
<keyword evidence="5 10" id="KW-0804">Transcription</keyword>
<evidence type="ECO:0000256" key="7">
    <source>
        <dbReference type="ARBA" id="ARBA00025748"/>
    </source>
</evidence>
<dbReference type="eggNOG" id="KOG0483">
    <property type="taxonomic scope" value="Eukaryota"/>
</dbReference>
<evidence type="ECO:0000256" key="6">
    <source>
        <dbReference type="ARBA" id="ARBA00023242"/>
    </source>
</evidence>
<dbReference type="PROSITE" id="PS50071">
    <property type="entry name" value="HOMEOBOX_2"/>
    <property type="match status" value="1"/>
</dbReference>
<dbReference type="InterPro" id="IPR000047">
    <property type="entry name" value="HTH_motif"/>
</dbReference>
<dbReference type="GO" id="GO:0043565">
    <property type="term" value="F:sequence-specific DNA binding"/>
    <property type="evidence" value="ECO:0000318"/>
    <property type="project" value="GO_Central"/>
</dbReference>
<feature type="coiled-coil region" evidence="11">
    <location>
        <begin position="66"/>
        <end position="114"/>
    </location>
</feature>
<evidence type="ECO:0000256" key="10">
    <source>
        <dbReference type="RuleBase" id="RU369038"/>
    </source>
</evidence>
<feature type="region of interest" description="Disordered" evidence="12">
    <location>
        <begin position="1"/>
        <end position="25"/>
    </location>
</feature>
<feature type="DNA-binding region" description="Homeobox" evidence="8">
    <location>
        <begin position="16"/>
        <end position="75"/>
    </location>
</feature>
<dbReference type="CDD" id="cd00086">
    <property type="entry name" value="homeodomain"/>
    <property type="match status" value="1"/>
</dbReference>
<dbReference type="SUPFAM" id="SSF46689">
    <property type="entry name" value="Homeodomain-like"/>
    <property type="match status" value="1"/>
</dbReference>
<evidence type="ECO:0000256" key="9">
    <source>
        <dbReference type="RuleBase" id="RU000682"/>
    </source>
</evidence>
<evidence type="ECO:0000256" key="2">
    <source>
        <dbReference type="ARBA" id="ARBA00023015"/>
    </source>
</evidence>
<reference evidence="15" key="1">
    <citation type="journal article" date="2010" name="Nat. Biotechnol.">
        <title>Draft genome sequence of the oilseed species Ricinus communis.</title>
        <authorList>
            <person name="Chan A.P."/>
            <person name="Crabtree J."/>
            <person name="Zhao Q."/>
            <person name="Lorenzi H."/>
            <person name="Orvis J."/>
            <person name="Puiu D."/>
            <person name="Melake-Berhan A."/>
            <person name="Jones K.M."/>
            <person name="Redman J."/>
            <person name="Chen G."/>
            <person name="Cahoon E.B."/>
            <person name="Gedil M."/>
            <person name="Stanke M."/>
            <person name="Haas B.J."/>
            <person name="Wortman J.R."/>
            <person name="Fraser-Liggett C.M."/>
            <person name="Ravel J."/>
            <person name="Rabinowicz P.D."/>
        </authorList>
    </citation>
    <scope>NUCLEOTIDE SEQUENCE [LARGE SCALE GENOMIC DNA]</scope>
    <source>
        <strain evidence="15">cv. Hale</strain>
    </source>
</reference>
<dbReference type="GO" id="GO:0045893">
    <property type="term" value="P:positive regulation of DNA-templated transcription"/>
    <property type="evidence" value="ECO:0000318"/>
    <property type="project" value="GO_Central"/>
</dbReference>
<evidence type="ECO:0000256" key="8">
    <source>
        <dbReference type="PROSITE-ProRule" id="PRU00108"/>
    </source>
</evidence>
<keyword evidence="11" id="KW-0175">Coiled coil</keyword>
<dbReference type="PANTHER" id="PTHR24326">
    <property type="entry name" value="HOMEOBOX-LEUCINE ZIPPER PROTEIN"/>
    <property type="match status" value="1"/>
</dbReference>
<dbReference type="Proteomes" id="UP000008311">
    <property type="component" value="Unassembled WGS sequence"/>
</dbReference>
<dbReference type="EMBL" id="EQ973822">
    <property type="protein sequence ID" value="EEF44365.1"/>
    <property type="molecule type" value="Genomic_DNA"/>
</dbReference>
<name>B9RVS8_RICCO</name>
<sequence length="150" mass="17363">MNSHFHQSQTPSQHSSKPSKKRLAREQLQILESSFNANQKLKAEFKLELARQLGVPPRQVAIWYQNRRARHRVETKEQEYNNIQQELRNVSAEKIKLEKEVDMLKYELNKAHEMLILASTPSATSLLSSSASDDDICQLILTCKPHLWLA</sequence>
<keyword evidence="2 10" id="KW-0805">Transcription regulation</keyword>
<evidence type="ECO:0000256" key="4">
    <source>
        <dbReference type="ARBA" id="ARBA00023155"/>
    </source>
</evidence>
<dbReference type="Gene3D" id="1.10.10.60">
    <property type="entry name" value="Homeodomain-like"/>
    <property type="match status" value="1"/>
</dbReference>
<keyword evidence="3 8" id="KW-0238">DNA-binding</keyword>
<dbReference type="PRINTS" id="PR00031">
    <property type="entry name" value="HTHREPRESSR"/>
</dbReference>
<keyword evidence="15" id="KW-1185">Reference proteome</keyword>
<evidence type="ECO:0000259" key="13">
    <source>
        <dbReference type="PROSITE" id="PS50071"/>
    </source>
</evidence>
<dbReference type="AlphaFoldDB" id="B9RVS8"/>
<dbReference type="GO" id="GO:0000981">
    <property type="term" value="F:DNA-binding transcription factor activity, RNA polymerase II-specific"/>
    <property type="evidence" value="ECO:0007669"/>
    <property type="project" value="UniProtKB-UniRule"/>
</dbReference>
<evidence type="ECO:0000256" key="11">
    <source>
        <dbReference type="SAM" id="Coils"/>
    </source>
</evidence>
<comment type="function">
    <text evidence="10">Transcription factor.</text>
</comment>
<accession>B9RVS8</accession>
<evidence type="ECO:0000256" key="12">
    <source>
        <dbReference type="SAM" id="MobiDB-lite"/>
    </source>
</evidence>
<dbReference type="PROSITE" id="PS00027">
    <property type="entry name" value="HOMEOBOX_1"/>
    <property type="match status" value="1"/>
</dbReference>
<comment type="similarity">
    <text evidence="7 10">Belongs to the HD-ZIP homeobox family. Class I subfamily.</text>
</comment>
<dbReference type="InterPro" id="IPR009057">
    <property type="entry name" value="Homeodomain-like_sf"/>
</dbReference>
<comment type="subcellular location">
    <subcellularLocation>
        <location evidence="1 8 9">Nucleus</location>
    </subcellularLocation>
</comment>
<proteinExistence type="inferred from homology"/>